<name>A0ABT9SAS7_9BURK</name>
<keyword evidence="11" id="KW-1185">Reference proteome</keyword>
<evidence type="ECO:0000313" key="10">
    <source>
        <dbReference type="EMBL" id="MDP9901465.1"/>
    </source>
</evidence>
<feature type="domain" description="Major facilitator superfamily (MFS) profile" evidence="9">
    <location>
        <begin position="21"/>
        <end position="508"/>
    </location>
</feature>
<dbReference type="PANTHER" id="PTHR42718:SF9">
    <property type="entry name" value="MAJOR FACILITATOR SUPERFAMILY MULTIDRUG TRANSPORTER MFSC"/>
    <property type="match status" value="1"/>
</dbReference>
<dbReference type="PANTHER" id="PTHR42718">
    <property type="entry name" value="MAJOR FACILITATOR SUPERFAMILY MULTIDRUG TRANSPORTER MFSC"/>
    <property type="match status" value="1"/>
</dbReference>
<sequence length="519" mass="55595">MATTAAPAAHPPLEGSARILGTIALSAATFMNVLDSSIANVSLPAISGDLGVSSTQGTWVITSFAVANAIAVPLTGWLTQRFGQVRLFMLSILLFVVSSWLCGLAPNMTTLILFRAIQGFVAGPMIPLSQTLLLASYPRAMAGVAMAMWAMTTLVAPVMGPLLGGWITDNISWPWIFYINIPVGVLAASITWSIYRKRDTEIKRLPIDSIGLALLVLWVGAMQLMLDKGKELDWFHSPQIVAMAVVAVVGFAFFIIWELTDKHPVVDLSLFKRRNFWSGAVATAVAYGLFFGNVVLLPLWLQQYMGYTATQAGMVLAPVGAFAIVLSPLVGMTVAKVDPRRYATFSFAVFALVLWMRSNFNTQADFGTIMVPTIIQGVAMAFFFIPLVTLTLSGLTPDRIPAASGLSNFLRITAGAIGTSVVTTLWDNRATLHHAQLAESINPGNATAMATMNSLSSSGLSTDQVLGQINRLIDQQAFMLASNDIFYASAVLFIFLIPLVWLARPQMGGAGADAAAGAH</sequence>
<feature type="transmembrane region" description="Helical" evidence="8">
    <location>
        <begin position="85"/>
        <end position="106"/>
    </location>
</feature>
<dbReference type="PROSITE" id="PS50850">
    <property type="entry name" value="MFS"/>
    <property type="match status" value="1"/>
</dbReference>
<evidence type="ECO:0000256" key="2">
    <source>
        <dbReference type="ARBA" id="ARBA00008537"/>
    </source>
</evidence>
<evidence type="ECO:0000256" key="3">
    <source>
        <dbReference type="ARBA" id="ARBA00022448"/>
    </source>
</evidence>
<feature type="transmembrane region" description="Helical" evidence="8">
    <location>
        <begin position="409"/>
        <end position="426"/>
    </location>
</feature>
<dbReference type="InterPro" id="IPR036259">
    <property type="entry name" value="MFS_trans_sf"/>
</dbReference>
<comment type="subcellular location">
    <subcellularLocation>
        <location evidence="1">Cell membrane</location>
        <topology evidence="1">Multi-pass membrane protein</topology>
    </subcellularLocation>
</comment>
<keyword evidence="7 8" id="KW-0472">Membrane</keyword>
<reference evidence="10 11" key="1">
    <citation type="submission" date="2023-07" db="EMBL/GenBank/DDBJ databases">
        <title>Sorghum-associated microbial communities from plants grown in Nebraska, USA.</title>
        <authorList>
            <person name="Schachtman D."/>
        </authorList>
    </citation>
    <scope>NUCLEOTIDE SEQUENCE [LARGE SCALE GENOMIC DNA]</scope>
    <source>
        <strain evidence="10 11">DS1607</strain>
    </source>
</reference>
<feature type="transmembrane region" description="Helical" evidence="8">
    <location>
        <begin position="238"/>
        <end position="257"/>
    </location>
</feature>
<gene>
    <name evidence="10" type="ORF">J2W36_003732</name>
</gene>
<dbReference type="Gene3D" id="1.20.1720.10">
    <property type="entry name" value="Multidrug resistance protein D"/>
    <property type="match status" value="1"/>
</dbReference>
<accession>A0ABT9SAS7</accession>
<feature type="transmembrane region" description="Helical" evidence="8">
    <location>
        <begin position="175"/>
        <end position="195"/>
    </location>
</feature>
<feature type="transmembrane region" description="Helical" evidence="8">
    <location>
        <begin position="142"/>
        <end position="163"/>
    </location>
</feature>
<comment type="similarity">
    <text evidence="2">Belongs to the major facilitator superfamily. EmrB family.</text>
</comment>
<evidence type="ECO:0000256" key="5">
    <source>
        <dbReference type="ARBA" id="ARBA00022692"/>
    </source>
</evidence>
<protein>
    <submittedName>
        <fullName evidence="10">DHA2 family multidrug resistance protein</fullName>
    </submittedName>
</protein>
<dbReference type="Gene3D" id="1.20.1250.20">
    <property type="entry name" value="MFS general substrate transporter like domains"/>
    <property type="match status" value="1"/>
</dbReference>
<proteinExistence type="inferred from homology"/>
<keyword evidence="3" id="KW-0813">Transport</keyword>
<dbReference type="SUPFAM" id="SSF103473">
    <property type="entry name" value="MFS general substrate transporter"/>
    <property type="match status" value="1"/>
</dbReference>
<feature type="transmembrane region" description="Helical" evidence="8">
    <location>
        <begin position="277"/>
        <end position="301"/>
    </location>
</feature>
<feature type="transmembrane region" description="Helical" evidence="8">
    <location>
        <begin position="366"/>
        <end position="388"/>
    </location>
</feature>
<evidence type="ECO:0000256" key="7">
    <source>
        <dbReference type="ARBA" id="ARBA00023136"/>
    </source>
</evidence>
<dbReference type="Proteomes" id="UP001226867">
    <property type="component" value="Unassembled WGS sequence"/>
</dbReference>
<dbReference type="InterPro" id="IPR004638">
    <property type="entry name" value="EmrB-like"/>
</dbReference>
<feature type="transmembrane region" description="Helical" evidence="8">
    <location>
        <begin position="313"/>
        <end position="335"/>
    </location>
</feature>
<evidence type="ECO:0000256" key="6">
    <source>
        <dbReference type="ARBA" id="ARBA00022989"/>
    </source>
</evidence>
<feature type="transmembrane region" description="Helical" evidence="8">
    <location>
        <begin position="207"/>
        <end position="226"/>
    </location>
</feature>
<evidence type="ECO:0000313" key="11">
    <source>
        <dbReference type="Proteomes" id="UP001226867"/>
    </source>
</evidence>
<evidence type="ECO:0000256" key="8">
    <source>
        <dbReference type="SAM" id="Phobius"/>
    </source>
</evidence>
<feature type="transmembrane region" description="Helical" evidence="8">
    <location>
        <begin position="342"/>
        <end position="360"/>
    </location>
</feature>
<feature type="transmembrane region" description="Helical" evidence="8">
    <location>
        <begin position="59"/>
        <end position="78"/>
    </location>
</feature>
<dbReference type="RefSeq" id="WP_307691235.1">
    <property type="nucleotide sequence ID" value="NZ_JAUSRO010000012.1"/>
</dbReference>
<keyword evidence="4" id="KW-1003">Cell membrane</keyword>
<dbReference type="NCBIfam" id="TIGR00711">
    <property type="entry name" value="efflux_EmrB"/>
    <property type="match status" value="1"/>
</dbReference>
<dbReference type="EMBL" id="JAUSRO010000012">
    <property type="protein sequence ID" value="MDP9901465.1"/>
    <property type="molecule type" value="Genomic_DNA"/>
</dbReference>
<dbReference type="CDD" id="cd17503">
    <property type="entry name" value="MFS_LmrB_MDR_like"/>
    <property type="match status" value="1"/>
</dbReference>
<organism evidence="10 11">
    <name type="scientific">Variovorax ginsengisoli</name>
    <dbReference type="NCBI Taxonomy" id="363844"/>
    <lineage>
        <taxon>Bacteria</taxon>
        <taxon>Pseudomonadati</taxon>
        <taxon>Pseudomonadota</taxon>
        <taxon>Betaproteobacteria</taxon>
        <taxon>Burkholderiales</taxon>
        <taxon>Comamonadaceae</taxon>
        <taxon>Variovorax</taxon>
    </lineage>
</organism>
<evidence type="ECO:0000256" key="4">
    <source>
        <dbReference type="ARBA" id="ARBA00022475"/>
    </source>
</evidence>
<keyword evidence="5 8" id="KW-0812">Transmembrane</keyword>
<dbReference type="InterPro" id="IPR020846">
    <property type="entry name" value="MFS_dom"/>
</dbReference>
<evidence type="ECO:0000259" key="9">
    <source>
        <dbReference type="PROSITE" id="PS50850"/>
    </source>
</evidence>
<dbReference type="InterPro" id="IPR011701">
    <property type="entry name" value="MFS"/>
</dbReference>
<keyword evidence="6 8" id="KW-1133">Transmembrane helix</keyword>
<feature type="transmembrane region" description="Helical" evidence="8">
    <location>
        <begin position="485"/>
        <end position="503"/>
    </location>
</feature>
<comment type="caution">
    <text evidence="10">The sequence shown here is derived from an EMBL/GenBank/DDBJ whole genome shotgun (WGS) entry which is preliminary data.</text>
</comment>
<feature type="transmembrane region" description="Helical" evidence="8">
    <location>
        <begin position="112"/>
        <end position="135"/>
    </location>
</feature>
<dbReference type="Pfam" id="PF07690">
    <property type="entry name" value="MFS_1"/>
    <property type="match status" value="1"/>
</dbReference>
<evidence type="ECO:0000256" key="1">
    <source>
        <dbReference type="ARBA" id="ARBA00004651"/>
    </source>
</evidence>